<dbReference type="RefSeq" id="WP_006627561.1">
    <property type="nucleotide sequence ID" value="NZ_ADFR01000016.1"/>
</dbReference>
<gene>
    <name evidence="1" type="ORF">HMPREF9013_0448</name>
</gene>
<organism evidence="1 2">
    <name type="scientific">Bulleidia extructa W1219</name>
    <dbReference type="NCBI Taxonomy" id="679192"/>
    <lineage>
        <taxon>Bacteria</taxon>
        <taxon>Bacillati</taxon>
        <taxon>Bacillota</taxon>
        <taxon>Erysipelotrichia</taxon>
        <taxon>Erysipelotrichales</taxon>
        <taxon>Erysipelotrichaceae</taxon>
        <taxon>Bulleidia</taxon>
    </lineage>
</organism>
<sequence length="243" mass="27749">MNLHGKTLLIPDDLIHTKKDRSFLEKLNQEKVEFLLLSQKKFYADWKNQLPFLREDQFYSTTKAALQYICSSKKTAKVSYLGSNKIKQEILNYGVEIDFSKPDYVLIGRKSVIDEHEIAAVLSEVEFGAKLICLDSRRVQSVDGEVSFGADSLARMIAYACLQKFYSFGIESKAFQKCVLSFVKKSRKDVIRLCNSMGKEILMCSQLGLTSVFVSEGKEIDLTQDRENNYPNYLVDTLDGIFK</sequence>
<keyword evidence="2" id="KW-1185">Reference proteome</keyword>
<protein>
    <submittedName>
        <fullName evidence="1">Uncharacterized protein</fullName>
    </submittedName>
</protein>
<dbReference type="InterPro" id="IPR023214">
    <property type="entry name" value="HAD_sf"/>
</dbReference>
<evidence type="ECO:0000313" key="1">
    <source>
        <dbReference type="EMBL" id="EFC05167.1"/>
    </source>
</evidence>
<proteinExistence type="predicted"/>
<dbReference type="AlphaFoldDB" id="D2MQ98"/>
<dbReference type="Proteomes" id="UP000005017">
    <property type="component" value="Unassembled WGS sequence"/>
</dbReference>
<name>D2MQ98_9FIRM</name>
<dbReference type="Gene3D" id="3.40.50.1000">
    <property type="entry name" value="HAD superfamily/HAD-like"/>
    <property type="match status" value="2"/>
</dbReference>
<dbReference type="SUPFAM" id="SSF56784">
    <property type="entry name" value="HAD-like"/>
    <property type="match status" value="1"/>
</dbReference>
<dbReference type="OrthoDB" id="9810449at2"/>
<accession>D2MQ98</accession>
<reference evidence="2" key="1">
    <citation type="submission" date="2009-12" db="EMBL/GenBank/DDBJ databases">
        <title>Sequence of Clostridiales genomosp. BVAB3 str. UPII9-5.</title>
        <authorList>
            <person name="Madupu R."/>
            <person name="Durkin A.S."/>
            <person name="Torralba M."/>
            <person name="Methe B."/>
            <person name="Sutton G.G."/>
            <person name="Strausberg R.L."/>
            <person name="Nelson K.E."/>
        </authorList>
    </citation>
    <scope>NUCLEOTIDE SEQUENCE [LARGE SCALE GENOMIC DNA]</scope>
    <source>
        <strain evidence="2">W1219</strain>
    </source>
</reference>
<dbReference type="eggNOG" id="COG0647">
    <property type="taxonomic scope" value="Bacteria"/>
</dbReference>
<dbReference type="EMBL" id="ADFR01000016">
    <property type="protein sequence ID" value="EFC05167.1"/>
    <property type="molecule type" value="Genomic_DNA"/>
</dbReference>
<comment type="caution">
    <text evidence="1">The sequence shown here is derived from an EMBL/GenBank/DDBJ whole genome shotgun (WGS) entry which is preliminary data.</text>
</comment>
<dbReference type="InterPro" id="IPR036412">
    <property type="entry name" value="HAD-like_sf"/>
</dbReference>
<dbReference type="STRING" id="679192.HMPREF9013_0448"/>
<evidence type="ECO:0000313" key="2">
    <source>
        <dbReference type="Proteomes" id="UP000005017"/>
    </source>
</evidence>